<comment type="caution">
    <text evidence="3">The sequence shown here is derived from an EMBL/GenBank/DDBJ whole genome shotgun (WGS) entry which is preliminary data.</text>
</comment>
<dbReference type="GeneID" id="36320828"/>
<dbReference type="VEuPathDB" id="MicrosporidiaDB:NCER_100930"/>
<sequence length="149" mass="17746">MIILQIFFVAVIKCSVKICNTKVDEGTLSFSFNKSPYYVIFEYPEGVNFLDKELYTKTQQINFSRNIYRSIIKINKETNIKYKKYICKEYEYDLLIEKGILFKFWIFKNNKINYIELLDWMPVPDFSMIFVGSLSLGILLCLILKTFFT</sequence>
<feature type="signal peptide" evidence="2">
    <location>
        <begin position="1"/>
        <end position="21"/>
    </location>
</feature>
<reference evidence="3 4" key="1">
    <citation type="journal article" date="2015" name="Environ. Microbiol.">
        <title>Genome analyses suggest the presence of polyploidy and recent human-driven expansions in eight global populations of the honeybee pathogen Nosema ceranae.</title>
        <authorList>
            <person name="Pelin A."/>
            <person name="Selman M."/>
            <person name="Aris-Brosou S."/>
            <person name="Farinelli L."/>
            <person name="Corradi N."/>
        </authorList>
    </citation>
    <scope>NUCLEOTIDE SEQUENCE [LARGE SCALE GENOMIC DNA]</scope>
    <source>
        <strain evidence="3 4">PA08 1199</strain>
    </source>
</reference>
<evidence type="ECO:0000256" key="1">
    <source>
        <dbReference type="SAM" id="Phobius"/>
    </source>
</evidence>
<name>A0A0F9YUW5_9MICR</name>
<keyword evidence="1" id="KW-1133">Transmembrane helix</keyword>
<dbReference type="AlphaFoldDB" id="A0A0F9YUW5"/>
<proteinExistence type="predicted"/>
<evidence type="ECO:0000256" key="2">
    <source>
        <dbReference type="SAM" id="SignalP"/>
    </source>
</evidence>
<keyword evidence="1" id="KW-0472">Membrane</keyword>
<dbReference type="VEuPathDB" id="MicrosporidiaDB:G9O61_00g003670"/>
<dbReference type="VEuPathDB" id="MicrosporidiaDB:AAJ76_500072312"/>
<evidence type="ECO:0000313" key="3">
    <source>
        <dbReference type="EMBL" id="KKO76247.1"/>
    </source>
</evidence>
<accession>A0A0F9YUW5</accession>
<keyword evidence="2" id="KW-0732">Signal</keyword>
<organism evidence="3 4">
    <name type="scientific">Vairimorpha ceranae</name>
    <dbReference type="NCBI Taxonomy" id="40302"/>
    <lineage>
        <taxon>Eukaryota</taxon>
        <taxon>Fungi</taxon>
        <taxon>Fungi incertae sedis</taxon>
        <taxon>Microsporidia</taxon>
        <taxon>Nosematidae</taxon>
        <taxon>Vairimorpha</taxon>
    </lineage>
</organism>
<dbReference type="EMBL" id="JPQZ01000005">
    <property type="protein sequence ID" value="KKO76247.1"/>
    <property type="molecule type" value="Genomic_DNA"/>
</dbReference>
<keyword evidence="4" id="KW-1185">Reference proteome</keyword>
<feature type="transmembrane region" description="Helical" evidence="1">
    <location>
        <begin position="126"/>
        <end position="148"/>
    </location>
</feature>
<gene>
    <name evidence="3" type="ORF">AAJ76_500072312</name>
</gene>
<dbReference type="RefSeq" id="XP_024331989.1">
    <property type="nucleotide sequence ID" value="XM_024475880.1"/>
</dbReference>
<keyword evidence="1" id="KW-0812">Transmembrane</keyword>
<protein>
    <submittedName>
        <fullName evidence="3">Uncharacterized protein</fullName>
    </submittedName>
</protein>
<dbReference type="Proteomes" id="UP000034350">
    <property type="component" value="Unassembled WGS sequence"/>
</dbReference>
<evidence type="ECO:0000313" key="4">
    <source>
        <dbReference type="Proteomes" id="UP000034350"/>
    </source>
</evidence>
<feature type="chain" id="PRO_5002530428" evidence="2">
    <location>
        <begin position="22"/>
        <end position="149"/>
    </location>
</feature>